<sequence length="305" mass="31369">MSVYSISPSPPAIRTVPPSPIPQVIQPTTTTTTPVGATTQTTAAVPGPVTTQVVPSTTGATVPQTTTQTAAAPVQTRVTTPGVPVQPQATIAEPVQNIQTAGVQGAGVQGGVQTREIPMQTTTPMQVTQPMQTIPAQTTMQQGVPIAPTATVAGGGMPSQQMQTVQMPTAQTPAPYQYQYGNSAAPVPIQQSAYPVVSEGIGGSSVGMSRGMMVGGGGAQQYGSFPGGGMMGGLGAGQGYGYGGYGGGGTMGMGMGSSYPQVQQPQQPIVIQMPSTYSQGSDYGRSIRWLWWRRNDGRRTGRRRL</sequence>
<evidence type="ECO:0000256" key="1">
    <source>
        <dbReference type="SAM" id="MobiDB-lite"/>
    </source>
</evidence>
<organism evidence="2 3">
    <name type="scientific">Leucocoprinus birnbaumii</name>
    <dbReference type="NCBI Taxonomy" id="56174"/>
    <lineage>
        <taxon>Eukaryota</taxon>
        <taxon>Fungi</taxon>
        <taxon>Dikarya</taxon>
        <taxon>Basidiomycota</taxon>
        <taxon>Agaricomycotina</taxon>
        <taxon>Agaricomycetes</taxon>
        <taxon>Agaricomycetidae</taxon>
        <taxon>Agaricales</taxon>
        <taxon>Agaricineae</taxon>
        <taxon>Agaricaceae</taxon>
        <taxon>Leucocoprinus</taxon>
    </lineage>
</organism>
<comment type="caution">
    <text evidence="2">The sequence shown here is derived from an EMBL/GenBank/DDBJ whole genome shotgun (WGS) entry which is preliminary data.</text>
</comment>
<reference evidence="2" key="1">
    <citation type="submission" date="2022-07" db="EMBL/GenBank/DDBJ databases">
        <title>Genome Sequence of Leucocoprinus birnbaumii.</title>
        <authorList>
            <person name="Buettner E."/>
        </authorList>
    </citation>
    <scope>NUCLEOTIDE SEQUENCE</scope>
    <source>
        <strain evidence="2">VT141</strain>
    </source>
</reference>
<evidence type="ECO:0000313" key="2">
    <source>
        <dbReference type="EMBL" id="KAJ3552799.1"/>
    </source>
</evidence>
<proteinExistence type="predicted"/>
<evidence type="ECO:0000313" key="3">
    <source>
        <dbReference type="Proteomes" id="UP001213000"/>
    </source>
</evidence>
<dbReference type="EMBL" id="JANIEX010002002">
    <property type="protein sequence ID" value="KAJ3552799.1"/>
    <property type="molecule type" value="Genomic_DNA"/>
</dbReference>
<dbReference type="Proteomes" id="UP001213000">
    <property type="component" value="Unassembled WGS sequence"/>
</dbReference>
<feature type="region of interest" description="Disordered" evidence="1">
    <location>
        <begin position="1"/>
        <end position="22"/>
    </location>
</feature>
<accession>A0AAD5VDX5</accession>
<name>A0AAD5VDX5_9AGAR</name>
<keyword evidence="3" id="KW-1185">Reference proteome</keyword>
<gene>
    <name evidence="2" type="ORF">NP233_g12791</name>
</gene>
<protein>
    <submittedName>
        <fullName evidence="2">Uncharacterized protein</fullName>
    </submittedName>
</protein>
<dbReference type="AlphaFoldDB" id="A0AAD5VDX5"/>